<feature type="transmembrane region" description="Helical" evidence="1">
    <location>
        <begin position="129"/>
        <end position="150"/>
    </location>
</feature>
<evidence type="ECO:0000313" key="3">
    <source>
        <dbReference type="Proteomes" id="UP000249819"/>
    </source>
</evidence>
<keyword evidence="1" id="KW-0472">Membrane</keyword>
<protein>
    <submittedName>
        <fullName evidence="2">Uncharacterized protein</fullName>
    </submittedName>
</protein>
<evidence type="ECO:0000256" key="1">
    <source>
        <dbReference type="SAM" id="Phobius"/>
    </source>
</evidence>
<gene>
    <name evidence="2" type="ORF">CLV59_105297</name>
</gene>
<evidence type="ECO:0000313" key="2">
    <source>
        <dbReference type="EMBL" id="RAJ80189.1"/>
    </source>
</evidence>
<organism evidence="2 3">
    <name type="scientific">Chitinophaga dinghuensis</name>
    <dbReference type="NCBI Taxonomy" id="1539050"/>
    <lineage>
        <taxon>Bacteria</taxon>
        <taxon>Pseudomonadati</taxon>
        <taxon>Bacteroidota</taxon>
        <taxon>Chitinophagia</taxon>
        <taxon>Chitinophagales</taxon>
        <taxon>Chitinophagaceae</taxon>
        <taxon>Chitinophaga</taxon>
    </lineage>
</organism>
<dbReference type="AlphaFoldDB" id="A0A327VW71"/>
<sequence>MELVILGFTCTTGLLYILQLSCCSSWIGKLLPAGVLAVSLYLLHYLVINTDSSTILHWLDQDNIRRNFSILIMLDIIFQLQLNQWWLQQPSYSFRKALPIPSPVLLCGLFYTEVCLYRELSIDFEAIAIGYACLVAAVLVLGAVSCARLADRYLRLEWRYGLLILSGILAVLFGTAMPEIVH</sequence>
<dbReference type="Proteomes" id="UP000249819">
    <property type="component" value="Unassembled WGS sequence"/>
</dbReference>
<accession>A0A327VW71</accession>
<dbReference type="EMBL" id="QLMA01000005">
    <property type="protein sequence ID" value="RAJ80189.1"/>
    <property type="molecule type" value="Genomic_DNA"/>
</dbReference>
<feature type="transmembrane region" description="Helical" evidence="1">
    <location>
        <begin position="162"/>
        <end position="181"/>
    </location>
</feature>
<keyword evidence="1" id="KW-0812">Transmembrane</keyword>
<keyword evidence="1" id="KW-1133">Transmembrane helix</keyword>
<reference evidence="2 3" key="1">
    <citation type="submission" date="2018-06" db="EMBL/GenBank/DDBJ databases">
        <title>Genomic Encyclopedia of Archaeal and Bacterial Type Strains, Phase II (KMG-II): from individual species to whole genera.</title>
        <authorList>
            <person name="Goeker M."/>
        </authorList>
    </citation>
    <scope>NUCLEOTIDE SEQUENCE [LARGE SCALE GENOMIC DNA]</scope>
    <source>
        <strain evidence="2 3">DSM 29821</strain>
    </source>
</reference>
<comment type="caution">
    <text evidence="2">The sequence shown here is derived from an EMBL/GenBank/DDBJ whole genome shotgun (WGS) entry which is preliminary data.</text>
</comment>
<proteinExistence type="predicted"/>
<dbReference type="RefSeq" id="WP_111593199.1">
    <property type="nucleotide sequence ID" value="NZ_QLMA01000005.1"/>
</dbReference>
<keyword evidence="3" id="KW-1185">Reference proteome</keyword>
<feature type="transmembrane region" description="Helical" evidence="1">
    <location>
        <begin position="30"/>
        <end position="48"/>
    </location>
</feature>
<name>A0A327VW71_9BACT</name>